<protein>
    <submittedName>
        <fullName evidence="1">Uncharacterized protein</fullName>
    </submittedName>
</protein>
<dbReference type="Proteomes" id="UP000003340">
    <property type="component" value="Unassembled WGS sequence"/>
</dbReference>
<reference evidence="1 2" key="2">
    <citation type="submission" date="2009-02" db="EMBL/GenBank/DDBJ databases">
        <title>Draft genome sequence of Clostridium methylpentosum (DSM 5476).</title>
        <authorList>
            <person name="Sudarsanam P."/>
            <person name="Ley R."/>
            <person name="Guruge J."/>
            <person name="Turnbaugh P.J."/>
            <person name="Mahowald M."/>
            <person name="Liep D."/>
            <person name="Gordon J."/>
        </authorList>
    </citation>
    <scope>NUCLEOTIDE SEQUENCE [LARGE SCALE GENOMIC DNA]</scope>
    <source>
        <strain evidence="1 2">DSM 5476</strain>
    </source>
</reference>
<evidence type="ECO:0000313" key="1">
    <source>
        <dbReference type="EMBL" id="EEG31717.1"/>
    </source>
</evidence>
<sequence length="61" mass="7164">MNEQIDRILLSASIDQKMWSNAVMQMHLYIIEAYLDRTGYSLDSKIKVIERMIQLVQPPKP</sequence>
<keyword evidence="2" id="KW-1185">Reference proteome</keyword>
<dbReference type="STRING" id="537013.CLOSTMETH_00613"/>
<name>C0E9W2_9FIRM</name>
<evidence type="ECO:0000313" key="2">
    <source>
        <dbReference type="Proteomes" id="UP000003340"/>
    </source>
</evidence>
<dbReference type="AlphaFoldDB" id="C0E9W2"/>
<dbReference type="EMBL" id="ACEC01000025">
    <property type="protein sequence ID" value="EEG31717.1"/>
    <property type="molecule type" value="Genomic_DNA"/>
</dbReference>
<organism evidence="1 2">
    <name type="scientific">[Clostridium] methylpentosum DSM 5476</name>
    <dbReference type="NCBI Taxonomy" id="537013"/>
    <lineage>
        <taxon>Bacteria</taxon>
        <taxon>Bacillati</taxon>
        <taxon>Bacillota</taxon>
        <taxon>Clostridia</taxon>
        <taxon>Eubacteriales</taxon>
        <taxon>Oscillospiraceae</taxon>
        <taxon>Oscillospiraceae incertae sedis</taxon>
    </lineage>
</organism>
<dbReference type="HOGENOM" id="CLU_2914358_0_0_9"/>
<reference evidence="1 2" key="1">
    <citation type="submission" date="2009-01" db="EMBL/GenBank/DDBJ databases">
        <authorList>
            <person name="Fulton L."/>
            <person name="Clifton S."/>
            <person name="Fulton B."/>
            <person name="Xu J."/>
            <person name="Minx P."/>
            <person name="Pepin K.H."/>
            <person name="Johnson M."/>
            <person name="Bhonagiri V."/>
            <person name="Nash W.E."/>
            <person name="Mardis E.R."/>
            <person name="Wilson R.K."/>
        </authorList>
    </citation>
    <scope>NUCLEOTIDE SEQUENCE [LARGE SCALE GENOMIC DNA]</scope>
    <source>
        <strain evidence="1 2">DSM 5476</strain>
    </source>
</reference>
<accession>C0E9W2</accession>
<gene>
    <name evidence="1" type="ORF">CLOSTMETH_00613</name>
</gene>
<proteinExistence type="predicted"/>
<comment type="caution">
    <text evidence="1">The sequence shown here is derived from an EMBL/GenBank/DDBJ whole genome shotgun (WGS) entry which is preliminary data.</text>
</comment>